<feature type="chain" id="PRO_5015704349" evidence="1">
    <location>
        <begin position="24"/>
        <end position="336"/>
    </location>
</feature>
<sequence length="336" mass="39279">MYLIKRSQIFVFLSLLLAFSCQKKSCEMDPRIAAINLNLPIQRLEKDLYASKSKEDVQRFLQTNPVFDRKYLQVDPNRLDDNFINSLYGLVTNPQLNKFVTETEQTFGNLETQQRDLVTAFKHIKYYYPKTNLPRVQTFISGLLGPDLVVSDSLIVLGLDYFVGDKGSYRPKQPQYILYRYKPQNLIPAVMLQQSAKFNSTDLEDKRMMAQMIYYGKSYYFTQQVLPCTPDSTLIGFSDQQIADIRYNEGKIWAHLVEKNLLFETNHFKTGKYLEERPTVPEIDAKCPGRIGRWVGWQIVRKYMEENPTVTLPQLMAEKDAQKIFNNSHYKPKRRS</sequence>
<feature type="signal peptide" evidence="1">
    <location>
        <begin position="1"/>
        <end position="23"/>
    </location>
</feature>
<accession>A0A2T2YKJ7</accession>
<organism evidence="2 3">
    <name type="scientific">Adhaeribacter arboris</name>
    <dbReference type="NCBI Taxonomy" id="2072846"/>
    <lineage>
        <taxon>Bacteria</taxon>
        <taxon>Pseudomonadati</taxon>
        <taxon>Bacteroidota</taxon>
        <taxon>Cytophagia</taxon>
        <taxon>Cytophagales</taxon>
        <taxon>Hymenobacteraceae</taxon>
        <taxon>Adhaeribacter</taxon>
    </lineage>
</organism>
<evidence type="ECO:0000256" key="1">
    <source>
        <dbReference type="SAM" id="SignalP"/>
    </source>
</evidence>
<dbReference type="NCBIfam" id="TIGR03514">
    <property type="entry name" value="GldB_lipo"/>
    <property type="match status" value="1"/>
</dbReference>
<name>A0A2T2YKJ7_9BACT</name>
<dbReference type="RefSeq" id="WP_106932206.1">
    <property type="nucleotide sequence ID" value="NZ_PYFT01000001.1"/>
</dbReference>
<proteinExistence type="predicted"/>
<evidence type="ECO:0000313" key="3">
    <source>
        <dbReference type="Proteomes" id="UP000240357"/>
    </source>
</evidence>
<reference evidence="2 3" key="1">
    <citation type="submission" date="2018-03" db="EMBL/GenBank/DDBJ databases">
        <title>Adhaeribacter sp. HMF7605 Genome sequencing and assembly.</title>
        <authorList>
            <person name="Kang H."/>
            <person name="Kang J."/>
            <person name="Cha I."/>
            <person name="Kim H."/>
            <person name="Joh K."/>
        </authorList>
    </citation>
    <scope>NUCLEOTIDE SEQUENCE [LARGE SCALE GENOMIC DNA]</scope>
    <source>
        <strain evidence="2 3">HMF7605</strain>
    </source>
</reference>
<dbReference type="AlphaFoldDB" id="A0A2T2YKJ7"/>
<keyword evidence="2" id="KW-0449">Lipoprotein</keyword>
<keyword evidence="3" id="KW-1185">Reference proteome</keyword>
<evidence type="ECO:0000313" key="2">
    <source>
        <dbReference type="EMBL" id="PSR56028.1"/>
    </source>
</evidence>
<keyword evidence="1" id="KW-0732">Signal</keyword>
<dbReference type="PROSITE" id="PS51257">
    <property type="entry name" value="PROKAR_LIPOPROTEIN"/>
    <property type="match status" value="1"/>
</dbReference>
<dbReference type="Pfam" id="PF25594">
    <property type="entry name" value="GldB_lipo"/>
    <property type="match status" value="1"/>
</dbReference>
<dbReference type="InterPro" id="IPR019853">
    <property type="entry name" value="GldB-like"/>
</dbReference>
<comment type="caution">
    <text evidence="2">The sequence shown here is derived from an EMBL/GenBank/DDBJ whole genome shotgun (WGS) entry which is preliminary data.</text>
</comment>
<protein>
    <submittedName>
        <fullName evidence="2">Gliding motility lipoprotein GldB</fullName>
    </submittedName>
</protein>
<dbReference type="OrthoDB" id="976022at2"/>
<gene>
    <name evidence="2" type="primary">gldB</name>
    <name evidence="2" type="ORF">AHMF7605_22275</name>
</gene>
<dbReference type="Proteomes" id="UP000240357">
    <property type="component" value="Unassembled WGS sequence"/>
</dbReference>
<dbReference type="EMBL" id="PYFT01000001">
    <property type="protein sequence ID" value="PSR56028.1"/>
    <property type="molecule type" value="Genomic_DNA"/>
</dbReference>